<reference evidence="2 3" key="1">
    <citation type="submission" date="2023-09" db="EMBL/GenBank/DDBJ databases">
        <title>Multi-omics analysis of a traditional fermented food reveals byproduct-associated fungal strains for waste-to-food upcycling.</title>
        <authorList>
            <consortium name="Lawrence Berkeley National Laboratory"/>
            <person name="Rekdal V.M."/>
            <person name="Villalobos-Escobedo J.M."/>
            <person name="Rodriguez-Valeron N."/>
            <person name="Garcia M.O."/>
            <person name="Vasquez D.P."/>
            <person name="Damayanti I."/>
            <person name="Sorensen P.M."/>
            <person name="Baidoo E.E."/>
            <person name="De Carvalho A.C."/>
            <person name="Riley R."/>
            <person name="Lipzen A."/>
            <person name="He G."/>
            <person name="Yan M."/>
            <person name="Haridas S."/>
            <person name="Daum C."/>
            <person name="Yoshinaga Y."/>
            <person name="Ng V."/>
            <person name="Grigoriev I.V."/>
            <person name="Munk R."/>
            <person name="Nuraida L."/>
            <person name="Wijaya C.H."/>
            <person name="Morales P.-C."/>
            <person name="Keasling J.D."/>
        </authorList>
    </citation>
    <scope>NUCLEOTIDE SEQUENCE [LARGE SCALE GENOMIC DNA]</scope>
    <source>
        <strain evidence="2 3">FGSC 2613</strain>
    </source>
</reference>
<feature type="region of interest" description="Disordered" evidence="1">
    <location>
        <begin position="1"/>
        <end position="32"/>
    </location>
</feature>
<feature type="compositionally biased region" description="Polar residues" evidence="1">
    <location>
        <begin position="1"/>
        <end position="11"/>
    </location>
</feature>
<gene>
    <name evidence="2" type="ORF">QR685DRAFT_227501</name>
</gene>
<accession>A0ABR3DJU4</accession>
<name>A0ABR3DJU4_NEUIN</name>
<organism evidence="2 3">
    <name type="scientific">Neurospora intermedia</name>
    <dbReference type="NCBI Taxonomy" id="5142"/>
    <lineage>
        <taxon>Eukaryota</taxon>
        <taxon>Fungi</taxon>
        <taxon>Dikarya</taxon>
        <taxon>Ascomycota</taxon>
        <taxon>Pezizomycotina</taxon>
        <taxon>Sordariomycetes</taxon>
        <taxon>Sordariomycetidae</taxon>
        <taxon>Sordariales</taxon>
        <taxon>Sordariaceae</taxon>
        <taxon>Neurospora</taxon>
    </lineage>
</organism>
<evidence type="ECO:0000313" key="3">
    <source>
        <dbReference type="Proteomes" id="UP001451303"/>
    </source>
</evidence>
<protein>
    <submittedName>
        <fullName evidence="2">Uncharacterized protein</fullName>
    </submittedName>
</protein>
<dbReference type="Proteomes" id="UP001451303">
    <property type="component" value="Unassembled WGS sequence"/>
</dbReference>
<keyword evidence="3" id="KW-1185">Reference proteome</keyword>
<proteinExistence type="predicted"/>
<comment type="caution">
    <text evidence="2">The sequence shown here is derived from an EMBL/GenBank/DDBJ whole genome shotgun (WGS) entry which is preliminary data.</text>
</comment>
<evidence type="ECO:0000256" key="1">
    <source>
        <dbReference type="SAM" id="MobiDB-lite"/>
    </source>
</evidence>
<sequence length="127" mass="14127">MPSMFKSSPLSETVEISYPPPLSPRVERPKTERDARCLTATCPRRQPSQSRYLMGVTISTSSPLRDIFRSLQNARNTGHFRSMVNDAEIGLCSSHSLGPKGADFLPVTLFRNRQGSLWREICSLAGS</sequence>
<evidence type="ECO:0000313" key="2">
    <source>
        <dbReference type="EMBL" id="KAL0472158.1"/>
    </source>
</evidence>
<dbReference type="EMBL" id="JAVLET010000003">
    <property type="protein sequence ID" value="KAL0472158.1"/>
    <property type="molecule type" value="Genomic_DNA"/>
</dbReference>